<gene>
    <name evidence="2" type="ORF">ACFPZN_03975</name>
</gene>
<comment type="caution">
    <text evidence="2">The sequence shown here is derived from an EMBL/GenBank/DDBJ whole genome shotgun (WGS) entry which is preliminary data.</text>
</comment>
<evidence type="ECO:0000256" key="1">
    <source>
        <dbReference type="SAM" id="Coils"/>
    </source>
</evidence>
<evidence type="ECO:0000313" key="2">
    <source>
        <dbReference type="EMBL" id="MFC5744766.1"/>
    </source>
</evidence>
<proteinExistence type="predicted"/>
<reference evidence="3" key="1">
    <citation type="journal article" date="2019" name="Int. J. Syst. Evol. Microbiol.">
        <title>The Global Catalogue of Microorganisms (GCM) 10K type strain sequencing project: providing services to taxonomists for standard genome sequencing and annotation.</title>
        <authorList>
            <consortium name="The Broad Institute Genomics Platform"/>
            <consortium name="The Broad Institute Genome Sequencing Center for Infectious Disease"/>
            <person name="Wu L."/>
            <person name="Ma J."/>
        </authorList>
    </citation>
    <scope>NUCLEOTIDE SEQUENCE [LARGE SCALE GENOMIC DNA]</scope>
    <source>
        <strain evidence="3">KCTC 42087</strain>
    </source>
</reference>
<dbReference type="RefSeq" id="WP_378280218.1">
    <property type="nucleotide sequence ID" value="NZ_JBHSON010000004.1"/>
</dbReference>
<accession>A0ABW0ZNH2</accession>
<keyword evidence="3" id="KW-1185">Reference proteome</keyword>
<name>A0ABW0ZNH2_9ACTN</name>
<protein>
    <submittedName>
        <fullName evidence="2">Uncharacterized protein</fullName>
    </submittedName>
</protein>
<evidence type="ECO:0000313" key="3">
    <source>
        <dbReference type="Proteomes" id="UP001596074"/>
    </source>
</evidence>
<keyword evidence="1" id="KW-0175">Coiled coil</keyword>
<sequence length="130" mass="14858">MKFTDEQLRDFARKVVLSCTEDIDYMGVGEKFGHNWAHLSEQEFDDVQSRVHDLATSSTVTVSWPGDQDADAEVKRLRAEVEQLTKRAEFAEAAHDQRLQEVDALTRALHDTRAEAAELDRRLNAEEEGR</sequence>
<dbReference type="EMBL" id="JBHSON010000004">
    <property type="protein sequence ID" value="MFC5744766.1"/>
    <property type="molecule type" value="Genomic_DNA"/>
</dbReference>
<organism evidence="2 3">
    <name type="scientific">Actinomadura rugatobispora</name>
    <dbReference type="NCBI Taxonomy" id="1994"/>
    <lineage>
        <taxon>Bacteria</taxon>
        <taxon>Bacillati</taxon>
        <taxon>Actinomycetota</taxon>
        <taxon>Actinomycetes</taxon>
        <taxon>Streptosporangiales</taxon>
        <taxon>Thermomonosporaceae</taxon>
        <taxon>Actinomadura</taxon>
    </lineage>
</organism>
<feature type="coiled-coil region" evidence="1">
    <location>
        <begin position="67"/>
        <end position="129"/>
    </location>
</feature>
<dbReference type="Proteomes" id="UP001596074">
    <property type="component" value="Unassembled WGS sequence"/>
</dbReference>